<sequence length="20" mass="2458">ADYSGDIHKNDYKRRMQFNV</sequence>
<keyword id="KW-0903">Direct protein sequencing</keyword>
<dbReference type="AlphaFoldDB" id="Q9R5E1"/>
<name>Q9R5E1_AERHY</name>
<reference key="1">
    <citation type="journal article" date="1992" name="Mol. Microbiol.">
        <title>Purification of Aeromonas hydrophila major outer-membrane proteins: N-terminal sequence analysis and channel-forming properties.</title>
        <authorList>
            <person name="Jeanteur D."/>
            <person name="Gletsu N."/>
            <person name="Pattus F."/>
            <person name="Buckley J.T."/>
        </authorList>
    </citation>
    <scope>PROTEIN SEQUENCE</scope>
</reference>
<protein>
    <submittedName>
        <fullName>Outer-membrane channel-forming protein IV</fullName>
    </submittedName>
</protein>
<proteinExistence type="evidence at protein level"/>
<organism>
    <name type="scientific">Aeromonas hydrophila</name>
    <dbReference type="NCBI Taxonomy" id="644"/>
    <lineage>
        <taxon>Bacteria</taxon>
        <taxon>Pseudomonadati</taxon>
        <taxon>Pseudomonadota</taxon>
        <taxon>Gammaproteobacteria</taxon>
        <taxon>Aeromonadales</taxon>
        <taxon>Aeromonadaceae</taxon>
        <taxon>Aeromonas</taxon>
    </lineage>
</organism>
<accession>Q9R5E1</accession>